<comment type="caution">
    <text evidence="3">The sequence shown here is derived from an EMBL/GenBank/DDBJ whole genome shotgun (WGS) entry which is preliminary data.</text>
</comment>
<gene>
    <name evidence="3" type="ORF">AX774_g7048</name>
</gene>
<feature type="region of interest" description="Disordered" evidence="1">
    <location>
        <begin position="134"/>
        <end position="186"/>
    </location>
</feature>
<feature type="transmembrane region" description="Helical" evidence="2">
    <location>
        <begin position="72"/>
        <end position="97"/>
    </location>
</feature>
<evidence type="ECO:0000313" key="4">
    <source>
        <dbReference type="Proteomes" id="UP000188320"/>
    </source>
</evidence>
<dbReference type="EMBL" id="LSSK01001517">
    <property type="protein sequence ID" value="OMH79534.1"/>
    <property type="molecule type" value="Genomic_DNA"/>
</dbReference>
<keyword evidence="2" id="KW-0812">Transmembrane</keyword>
<evidence type="ECO:0000256" key="2">
    <source>
        <dbReference type="SAM" id="Phobius"/>
    </source>
</evidence>
<dbReference type="AlphaFoldDB" id="A0A1R1PEY8"/>
<evidence type="ECO:0000313" key="3">
    <source>
        <dbReference type="EMBL" id="OMH79534.1"/>
    </source>
</evidence>
<name>A0A1R1PEY8_ZANCU</name>
<feature type="compositionally biased region" description="Low complexity" evidence="1">
    <location>
        <begin position="153"/>
        <end position="169"/>
    </location>
</feature>
<evidence type="ECO:0000256" key="1">
    <source>
        <dbReference type="SAM" id="MobiDB-lite"/>
    </source>
</evidence>
<keyword evidence="2" id="KW-0472">Membrane</keyword>
<proteinExistence type="predicted"/>
<keyword evidence="2" id="KW-1133">Transmembrane helix</keyword>
<feature type="transmembrane region" description="Helical" evidence="2">
    <location>
        <begin position="46"/>
        <end position="66"/>
    </location>
</feature>
<organism evidence="3 4">
    <name type="scientific">Zancudomyces culisetae</name>
    <name type="common">Gut fungus</name>
    <name type="synonym">Smittium culisetae</name>
    <dbReference type="NCBI Taxonomy" id="1213189"/>
    <lineage>
        <taxon>Eukaryota</taxon>
        <taxon>Fungi</taxon>
        <taxon>Fungi incertae sedis</taxon>
        <taxon>Zoopagomycota</taxon>
        <taxon>Kickxellomycotina</taxon>
        <taxon>Harpellomycetes</taxon>
        <taxon>Harpellales</taxon>
        <taxon>Legeriomycetaceae</taxon>
        <taxon>Zancudomyces</taxon>
    </lineage>
</organism>
<dbReference type="Proteomes" id="UP000188320">
    <property type="component" value="Unassembled WGS sequence"/>
</dbReference>
<sequence>MLFRGIAESREPSHEKVDGHVNFRNRISNINRKYNNTLLRRTFKRLLWFPILPISFTISILVNVIVEASDNVIPSAIYSVEAFLVVLGELGATFMFFGDPIIKRTLQDDRELHNLKKFILRITGKQIEIESHDDLGINTGNSEDSNELGNITSSDESNSEPENNPNNESYNQTSNAASRISERESL</sequence>
<keyword evidence="4" id="KW-1185">Reference proteome</keyword>
<feature type="compositionally biased region" description="Polar residues" evidence="1">
    <location>
        <begin position="138"/>
        <end position="152"/>
    </location>
</feature>
<accession>A0A1R1PEY8</accession>
<reference evidence="4" key="1">
    <citation type="submission" date="2017-01" db="EMBL/GenBank/DDBJ databases">
        <authorList>
            <person name="Wang Y."/>
            <person name="White M."/>
            <person name="Kvist S."/>
            <person name="Moncalvo J.-M."/>
        </authorList>
    </citation>
    <scope>NUCLEOTIDE SEQUENCE [LARGE SCALE GENOMIC DNA]</scope>
    <source>
        <strain evidence="4">COL-18-3</strain>
    </source>
</reference>
<protein>
    <submittedName>
        <fullName evidence="3">Uncharacterized protein</fullName>
    </submittedName>
</protein>